<dbReference type="SMART" id="SM00304">
    <property type="entry name" value="HAMP"/>
    <property type="match status" value="3"/>
</dbReference>
<comment type="similarity">
    <text evidence="5">Belongs to the methyl-accepting chemotaxis (MCP) protein family.</text>
</comment>
<dbReference type="Proteomes" id="UP001596378">
    <property type="component" value="Unassembled WGS sequence"/>
</dbReference>
<dbReference type="EMBL" id="JBHTAI010000022">
    <property type="protein sequence ID" value="MFC7152369.1"/>
    <property type="molecule type" value="Genomic_DNA"/>
</dbReference>
<feature type="coiled-coil region" evidence="7">
    <location>
        <begin position="393"/>
        <end position="420"/>
    </location>
</feature>
<evidence type="ECO:0000313" key="11">
    <source>
        <dbReference type="EMBL" id="MFC7152369.1"/>
    </source>
</evidence>
<feature type="transmembrane region" description="Helical" evidence="8">
    <location>
        <begin position="325"/>
        <end position="344"/>
    </location>
</feature>
<dbReference type="Gene3D" id="1.10.287.950">
    <property type="entry name" value="Methyl-accepting chemotaxis protein"/>
    <property type="match status" value="1"/>
</dbReference>
<dbReference type="PANTHER" id="PTHR32089:SF112">
    <property type="entry name" value="LYSOZYME-LIKE PROTEIN-RELATED"/>
    <property type="match status" value="1"/>
</dbReference>
<keyword evidence="2" id="KW-1003">Cell membrane</keyword>
<evidence type="ECO:0000256" key="5">
    <source>
        <dbReference type="ARBA" id="ARBA00029447"/>
    </source>
</evidence>
<evidence type="ECO:0000256" key="6">
    <source>
        <dbReference type="PROSITE-ProRule" id="PRU00284"/>
    </source>
</evidence>
<keyword evidence="8" id="KW-1133">Transmembrane helix</keyword>
<dbReference type="RefSeq" id="WP_378044660.1">
    <property type="nucleotide sequence ID" value="NZ_JBHMDN010000005.1"/>
</dbReference>
<dbReference type="PROSITE" id="PS50885">
    <property type="entry name" value="HAMP"/>
    <property type="match status" value="1"/>
</dbReference>
<dbReference type="InterPro" id="IPR004089">
    <property type="entry name" value="MCPsignal_dom"/>
</dbReference>
<comment type="subcellular location">
    <subcellularLocation>
        <location evidence="1">Cell membrane</location>
    </subcellularLocation>
</comment>
<dbReference type="SUPFAM" id="SSF58104">
    <property type="entry name" value="Methyl-accepting chemotaxis protein (MCP) signaling domain"/>
    <property type="match status" value="1"/>
</dbReference>
<evidence type="ECO:0000259" key="10">
    <source>
        <dbReference type="PROSITE" id="PS50885"/>
    </source>
</evidence>
<dbReference type="InterPro" id="IPR004090">
    <property type="entry name" value="Chemotax_Me-accpt_rcpt"/>
</dbReference>
<evidence type="ECO:0000313" key="12">
    <source>
        <dbReference type="Proteomes" id="UP001596378"/>
    </source>
</evidence>
<dbReference type="PROSITE" id="PS50111">
    <property type="entry name" value="CHEMOTAXIS_TRANSDUC_2"/>
    <property type="match status" value="1"/>
</dbReference>
<keyword evidence="4 6" id="KW-0807">Transducer</keyword>
<reference evidence="12" key="1">
    <citation type="journal article" date="2019" name="Int. J. Syst. Evol. Microbiol.">
        <title>The Global Catalogue of Microorganisms (GCM) 10K type strain sequencing project: providing services to taxonomists for standard genome sequencing and annotation.</title>
        <authorList>
            <consortium name="The Broad Institute Genomics Platform"/>
            <consortium name="The Broad Institute Genome Sequencing Center for Infectious Disease"/>
            <person name="Wu L."/>
            <person name="Ma J."/>
        </authorList>
    </citation>
    <scope>NUCLEOTIDE SEQUENCE [LARGE SCALE GENOMIC DNA]</scope>
    <source>
        <strain evidence="12">KCTC 12907</strain>
    </source>
</reference>
<comment type="caution">
    <text evidence="11">The sequence shown here is derived from an EMBL/GenBank/DDBJ whole genome shotgun (WGS) entry which is preliminary data.</text>
</comment>
<dbReference type="Pfam" id="PF00015">
    <property type="entry name" value="MCPsignal"/>
    <property type="match status" value="1"/>
</dbReference>
<dbReference type="CDD" id="cd06225">
    <property type="entry name" value="HAMP"/>
    <property type="match status" value="1"/>
</dbReference>
<dbReference type="CDD" id="cd11386">
    <property type="entry name" value="MCP_signal"/>
    <property type="match status" value="1"/>
</dbReference>
<gene>
    <name evidence="11" type="ORF">ACFQMJ_27870</name>
</gene>
<evidence type="ECO:0000256" key="2">
    <source>
        <dbReference type="ARBA" id="ARBA00022475"/>
    </source>
</evidence>
<feature type="domain" description="HAMP" evidence="10">
    <location>
        <begin position="346"/>
        <end position="398"/>
    </location>
</feature>
<name>A0ABW2FK53_9BACL</name>
<dbReference type="PANTHER" id="PTHR32089">
    <property type="entry name" value="METHYL-ACCEPTING CHEMOTAXIS PROTEIN MCPB"/>
    <property type="match status" value="1"/>
</dbReference>
<protein>
    <submittedName>
        <fullName evidence="11">Methyl-accepting chemotaxis protein</fullName>
    </submittedName>
</protein>
<feature type="domain" description="Methyl-accepting transducer" evidence="9">
    <location>
        <begin position="417"/>
        <end position="653"/>
    </location>
</feature>
<keyword evidence="3 8" id="KW-0472">Membrane</keyword>
<evidence type="ECO:0000256" key="4">
    <source>
        <dbReference type="ARBA" id="ARBA00023224"/>
    </source>
</evidence>
<evidence type="ECO:0000259" key="9">
    <source>
        <dbReference type="PROSITE" id="PS50111"/>
    </source>
</evidence>
<accession>A0ABW2FK53</accession>
<sequence>MNSLLKPFIVLMSRLKYAQKFVLLSLLLIAPLILLLSLLLSEMQKDIRFNKKEQAGVNYIERLFPIILDIQQHRGLVNGYLKGDVNSKPAIEETKKKIDALVAELQQEEGEQAARMNVAQLWSRVVDEWRSLNSEATGLAAEESFRRHSELIRQVLDLIGHVGDESGLTLDPEVDTFFIYDVIVNRLPLLMELSGQVRGQGNGILASKRLSENERIDLMIMRRQAEDALEGIQKALTRIGEINAQAEANVKASGSANVESAERFFGMLDDGILQAGSVMTMKPADFFAGGTQAINGSAEFFQVMTREMNRLLDERYDELSASRTLTLIVVGAALLLVALFYLGFYGNVRQTIRALQAGAQKMAKGDLSERFELRTRDELRYVGESFNDMADELNALLLRNQEISEQVAAASQQLSALAVESTTVTQRIAESVGSISEGADGQQKVAEENAQAMGEVAAAITRIAETASDVAESTAQITKGAASGEARLRETYEQMTGIRESVLHSNSLAIRLNEHSDEIAAIVAAIMDISAQTHLLALNANIEAARAGEHGQGFRVVANEVKKLAEQAALSARSIASLVGNVRELLARVTSSMEESTAVTERGMAANKDAIEAIGTILSSIGQVVAYVQEVSAAAEQVSAGTEQVTAAIGETAGIAKHTADEMREVAAATEEQLSSMEEVQSSSEMLSSSAQQLQDELGKFVLKRK</sequence>
<keyword evidence="8" id="KW-0812">Transmembrane</keyword>
<keyword evidence="12" id="KW-1185">Reference proteome</keyword>
<feature type="coiled-coil region" evidence="7">
    <location>
        <begin position="660"/>
        <end position="697"/>
    </location>
</feature>
<proteinExistence type="inferred from homology"/>
<dbReference type="InterPro" id="IPR003660">
    <property type="entry name" value="HAMP_dom"/>
</dbReference>
<dbReference type="SMART" id="SM00283">
    <property type="entry name" value="MA"/>
    <property type="match status" value="1"/>
</dbReference>
<dbReference type="PRINTS" id="PR00260">
    <property type="entry name" value="CHEMTRNSDUCR"/>
</dbReference>
<evidence type="ECO:0000256" key="3">
    <source>
        <dbReference type="ARBA" id="ARBA00023136"/>
    </source>
</evidence>
<organism evidence="11 12">
    <name type="scientific">Cohnella cellulosilytica</name>
    <dbReference type="NCBI Taxonomy" id="986710"/>
    <lineage>
        <taxon>Bacteria</taxon>
        <taxon>Bacillati</taxon>
        <taxon>Bacillota</taxon>
        <taxon>Bacilli</taxon>
        <taxon>Bacillales</taxon>
        <taxon>Paenibacillaceae</taxon>
        <taxon>Cohnella</taxon>
    </lineage>
</organism>
<dbReference type="Pfam" id="PF00672">
    <property type="entry name" value="HAMP"/>
    <property type="match status" value="1"/>
</dbReference>
<dbReference type="Gene3D" id="6.10.340.10">
    <property type="match status" value="1"/>
</dbReference>
<evidence type="ECO:0000256" key="7">
    <source>
        <dbReference type="SAM" id="Coils"/>
    </source>
</evidence>
<evidence type="ECO:0000256" key="1">
    <source>
        <dbReference type="ARBA" id="ARBA00004236"/>
    </source>
</evidence>
<keyword evidence="7" id="KW-0175">Coiled coil</keyword>
<evidence type="ECO:0000256" key="8">
    <source>
        <dbReference type="SAM" id="Phobius"/>
    </source>
</evidence>